<dbReference type="Pfam" id="PF01027">
    <property type="entry name" value="Bax1-I"/>
    <property type="match status" value="2"/>
</dbReference>
<dbReference type="GO" id="GO:0016020">
    <property type="term" value="C:membrane"/>
    <property type="evidence" value="ECO:0007669"/>
    <property type="project" value="UniProtKB-SubCell"/>
</dbReference>
<dbReference type="PANTHER" id="PTHR23291">
    <property type="entry name" value="BAX INHIBITOR-RELATED"/>
    <property type="match status" value="1"/>
</dbReference>
<evidence type="ECO:0000313" key="7">
    <source>
        <dbReference type="EMBL" id="KAL0925851.1"/>
    </source>
</evidence>
<keyword evidence="8" id="KW-1185">Reference proteome</keyword>
<protein>
    <recommendedName>
        <fullName evidence="9">BI1-like protein</fullName>
    </recommendedName>
</protein>
<keyword evidence="2 6" id="KW-0812">Transmembrane</keyword>
<evidence type="ECO:0000256" key="6">
    <source>
        <dbReference type="SAM" id="Phobius"/>
    </source>
</evidence>
<feature type="transmembrane region" description="Helical" evidence="6">
    <location>
        <begin position="472"/>
        <end position="495"/>
    </location>
</feature>
<dbReference type="AlphaFoldDB" id="A0ABD0VTM4"/>
<evidence type="ECO:0000313" key="8">
    <source>
        <dbReference type="Proteomes" id="UP001552299"/>
    </source>
</evidence>
<evidence type="ECO:0000256" key="4">
    <source>
        <dbReference type="ARBA" id="ARBA00023136"/>
    </source>
</evidence>
<feature type="transmembrane region" description="Helical" evidence="6">
    <location>
        <begin position="103"/>
        <end position="126"/>
    </location>
</feature>
<evidence type="ECO:0000256" key="2">
    <source>
        <dbReference type="ARBA" id="ARBA00022692"/>
    </source>
</evidence>
<dbReference type="EMBL" id="JANQDX010000004">
    <property type="protein sequence ID" value="KAL0925851.1"/>
    <property type="molecule type" value="Genomic_DNA"/>
</dbReference>
<keyword evidence="3 6" id="KW-1133">Transmembrane helix</keyword>
<comment type="caution">
    <text evidence="7">The sequence shown here is derived from an EMBL/GenBank/DDBJ whole genome shotgun (WGS) entry which is preliminary data.</text>
</comment>
<evidence type="ECO:0000256" key="1">
    <source>
        <dbReference type="ARBA" id="ARBA00004141"/>
    </source>
</evidence>
<sequence>MMDWNRPPYRKSGDLEEGGSARPLYPMMVERPELRWAFVRKIYAILSIQMLLTIAISSIVVSVKPISLFFISSGGGLGLYIFLIFLPFLVMYPLYHYYQQHPINLILLAIFTVSISFSVGLTCAFIEAARNYEHNDTKIGSIRAQMSPDQGPEALLEGSTHDSEYQTVSKFDNLIVESSSSMRRIQRSQEHRNPTSVSQKIVHRTVNDQGIQYRPSSPISSSKRTLDSKLEEIKREIEDRSCPLCSSSTTAGARHSAQGPTVYSRPDISAQGPMLSSRPDVLLKARRSAAARNFKPNYTKISSIRAQMSPDQGPEALLEGSTHDSDYQTVSKFHKLIAESSGSTRRIQRAQEHRNLTSVSQKIVHRTVNNQGIQYRPSSPISSSKITLDSKLEEIKREIEDRSCPLCSSSTTAGVPPDHRLKALLFAGPPPKGPTARHSAEGPTLCSRPNALLKALRSAQGPTLCSRPDGKVILESVILTAVVVFSLTLYTFWAAKRGHDFSFLAPFLFAAVMILLVFSIIQLFFPLGKISIMIYGGLASLIFCGYIIYDTDNLIKRYAYDEYIWAAVALYLDIINLFLSLLTLFRASDS</sequence>
<feature type="transmembrane region" description="Helical" evidence="6">
    <location>
        <begin position="42"/>
        <end position="61"/>
    </location>
</feature>
<dbReference type="InterPro" id="IPR006214">
    <property type="entry name" value="Bax_inhibitor_1-related"/>
</dbReference>
<feature type="transmembrane region" description="Helical" evidence="6">
    <location>
        <begin position="501"/>
        <end position="525"/>
    </location>
</feature>
<dbReference type="PANTHER" id="PTHR23291:SF31">
    <property type="entry name" value="PROTEIN LIFEGUARD 4"/>
    <property type="match status" value="1"/>
</dbReference>
<gene>
    <name evidence="7" type="ORF">M5K25_004222</name>
</gene>
<accession>A0ABD0VTM4</accession>
<feature type="transmembrane region" description="Helical" evidence="6">
    <location>
        <begin position="68"/>
        <end position="91"/>
    </location>
</feature>
<evidence type="ECO:0008006" key="9">
    <source>
        <dbReference type="Google" id="ProtNLM"/>
    </source>
</evidence>
<dbReference type="Proteomes" id="UP001552299">
    <property type="component" value="Unassembled WGS sequence"/>
</dbReference>
<feature type="transmembrane region" description="Helical" evidence="6">
    <location>
        <begin position="532"/>
        <end position="549"/>
    </location>
</feature>
<comment type="subcellular location">
    <subcellularLocation>
        <location evidence="1">Membrane</location>
        <topology evidence="1">Multi-pass membrane protein</topology>
    </subcellularLocation>
</comment>
<reference evidence="7 8" key="1">
    <citation type="journal article" date="2024" name="Plant Biotechnol. J.">
        <title>Dendrobium thyrsiflorum genome and its molecular insights into genes involved in important horticultural traits.</title>
        <authorList>
            <person name="Chen B."/>
            <person name="Wang J.Y."/>
            <person name="Zheng P.J."/>
            <person name="Li K.L."/>
            <person name="Liang Y.M."/>
            <person name="Chen X.F."/>
            <person name="Zhang C."/>
            <person name="Zhao X."/>
            <person name="He X."/>
            <person name="Zhang G.Q."/>
            <person name="Liu Z.J."/>
            <person name="Xu Q."/>
        </authorList>
    </citation>
    <scope>NUCLEOTIDE SEQUENCE [LARGE SCALE GENOMIC DNA]</scope>
    <source>
        <strain evidence="7">GZMU011</strain>
    </source>
</reference>
<proteinExistence type="predicted"/>
<name>A0ABD0VTM4_DENTH</name>
<keyword evidence="4 6" id="KW-0472">Membrane</keyword>
<feature type="transmembrane region" description="Helical" evidence="6">
    <location>
        <begin position="564"/>
        <end position="585"/>
    </location>
</feature>
<organism evidence="7 8">
    <name type="scientific">Dendrobium thyrsiflorum</name>
    <name type="common">Pinecone-like raceme dendrobium</name>
    <name type="synonym">Orchid</name>
    <dbReference type="NCBI Taxonomy" id="117978"/>
    <lineage>
        <taxon>Eukaryota</taxon>
        <taxon>Viridiplantae</taxon>
        <taxon>Streptophyta</taxon>
        <taxon>Embryophyta</taxon>
        <taxon>Tracheophyta</taxon>
        <taxon>Spermatophyta</taxon>
        <taxon>Magnoliopsida</taxon>
        <taxon>Liliopsida</taxon>
        <taxon>Asparagales</taxon>
        <taxon>Orchidaceae</taxon>
        <taxon>Epidendroideae</taxon>
        <taxon>Malaxideae</taxon>
        <taxon>Dendrobiinae</taxon>
        <taxon>Dendrobium</taxon>
    </lineage>
</organism>
<evidence type="ECO:0000256" key="5">
    <source>
        <dbReference type="SAM" id="MobiDB-lite"/>
    </source>
</evidence>
<feature type="region of interest" description="Disordered" evidence="5">
    <location>
        <begin position="243"/>
        <end position="275"/>
    </location>
</feature>
<evidence type="ECO:0000256" key="3">
    <source>
        <dbReference type="ARBA" id="ARBA00022989"/>
    </source>
</evidence>